<reference evidence="4 17" key="7">
    <citation type="submission" date="2019-09" db="EMBL/GenBank/DDBJ databases">
        <authorList>
            <consortium name="NARMS: The National Antimicrobial Resistance Monitoring System"/>
        </authorList>
    </citation>
    <scope>NUCLEOTIDE SEQUENCE [LARGE SCALE GENOMIC DNA]</scope>
    <source>
        <strain evidence="8 13">CVM N17EC0276</strain>
        <strain evidence="3 16">CVM N18EC122</strain>
        <strain evidence="4 17">FSIS11923834</strain>
    </source>
</reference>
<evidence type="ECO:0000313" key="17">
    <source>
        <dbReference type="Proteomes" id="UP000533482"/>
    </source>
</evidence>
<dbReference type="RefSeq" id="WP_001265407.1">
    <property type="nucleotide sequence ID" value="NZ_AP017612.1"/>
</dbReference>
<evidence type="ECO:0000313" key="9">
    <source>
        <dbReference type="EMBL" id="NYQ39990.1"/>
    </source>
</evidence>
<dbReference type="EMBL" id="AASFMQ010000060">
    <property type="protein sequence ID" value="EFB3618214.1"/>
    <property type="molecule type" value="Genomic_DNA"/>
</dbReference>
<dbReference type="Proteomes" id="UP000567387">
    <property type="component" value="Unassembled WGS sequence"/>
</dbReference>
<evidence type="ECO:0000313" key="7">
    <source>
        <dbReference type="EMBL" id="KAB0123390.1"/>
    </source>
</evidence>
<dbReference type="GeneID" id="86948652"/>
<evidence type="ECO:0000313" key="6">
    <source>
        <dbReference type="EMBL" id="HAH7771126.1"/>
    </source>
</evidence>
<organism evidence="5 15">
    <name type="scientific">Escherichia coli</name>
    <dbReference type="NCBI Taxonomy" id="562"/>
    <lineage>
        <taxon>Bacteria</taxon>
        <taxon>Pseudomonadati</taxon>
        <taxon>Pseudomonadota</taxon>
        <taxon>Gammaproteobacteria</taxon>
        <taxon>Enterobacterales</taxon>
        <taxon>Enterobacteriaceae</taxon>
        <taxon>Escherichia</taxon>
    </lineage>
</organism>
<reference evidence="6" key="9">
    <citation type="submission" date="2020-01" db="EMBL/GenBank/DDBJ databases">
        <authorList>
            <consortium name="NCBI Pathogen Detection Project"/>
        </authorList>
    </citation>
    <scope>NUCLEOTIDE SEQUENCE</scope>
    <source>
        <strain evidence="6">C0382</strain>
    </source>
</reference>
<evidence type="ECO:0000313" key="1">
    <source>
        <dbReference type="EMBL" id="EFA8785734.1"/>
    </source>
</evidence>
<dbReference type="EMBL" id="AASOHJ010000087">
    <property type="protein sequence ID" value="EFE8676517.1"/>
    <property type="molecule type" value="Genomic_DNA"/>
</dbReference>
<evidence type="ECO:0000313" key="18">
    <source>
        <dbReference type="Proteomes" id="UP000543252"/>
    </source>
</evidence>
<protein>
    <submittedName>
        <fullName evidence="5">Uncharacterized protein</fullName>
    </submittedName>
</protein>
<dbReference type="Proteomes" id="UP000271175">
    <property type="component" value="Unassembled WGS sequence"/>
</dbReference>
<dbReference type="EMBL" id="DABCJL010000015">
    <property type="protein sequence ID" value="HAH7771126.1"/>
    <property type="molecule type" value="Genomic_DNA"/>
</dbReference>
<reference evidence="1 19" key="4">
    <citation type="submission" date="2018-08" db="EMBL/GenBank/DDBJ databases">
        <authorList>
            <consortium name="PulseNet: The National Subtyping Network for Foodborne Disease Surveillance"/>
            <person name="Tarr C.L."/>
            <person name="Trees E."/>
            <person name="Katz L.S."/>
            <person name="Carleton-Romer H.A."/>
            <person name="Stroika S."/>
            <person name="Kucerova Z."/>
            <person name="Roache K.F."/>
            <person name="Sabol A.L."/>
            <person name="Besser J."/>
            <person name="Gerner-Smidt P."/>
        </authorList>
    </citation>
    <scope>NUCLEOTIDE SEQUENCE [LARGE SCALE GENOMIC DNA]</scope>
    <source>
        <strain evidence="1 19">PNUSAE011918</strain>
    </source>
</reference>
<dbReference type="Proteomes" id="UP000540485">
    <property type="component" value="Unassembled WGS sequence"/>
</dbReference>
<geneLocation type="plasmid" evidence="11">
    <name>1</name>
</geneLocation>
<keyword evidence="11" id="KW-0614">Plasmid</keyword>
<dbReference type="Proteomes" id="UP000528504">
    <property type="component" value="Unassembled WGS sequence"/>
</dbReference>
<dbReference type="Proteomes" id="UP000543252">
    <property type="component" value="Unassembled WGS sequence"/>
</dbReference>
<dbReference type="Proteomes" id="UP000327073">
    <property type="component" value="Unassembled WGS sequence"/>
</dbReference>
<name>A0A0J8X116_ECOLX</name>
<dbReference type="EMBL" id="VZEL01000017">
    <property type="protein sequence ID" value="KAB0123390.1"/>
    <property type="molecule type" value="Genomic_DNA"/>
</dbReference>
<evidence type="ECO:0000313" key="12">
    <source>
        <dbReference type="Proteomes" id="UP000184277"/>
    </source>
</evidence>
<reference evidence="9" key="8">
    <citation type="journal article" date="2020" name="J. Appl. Microbiol.">
        <title>Genetic characterization of Shigatoxigenic and enteropathogenic Escherichia coli O80:H2 from diarrheic and septicemic calves and relatedness to human Shigatoxigenic E. coli O80:H2.</title>
        <authorList>
            <person name="Habets A."/>
            <person name="Crombe F."/>
            <person name="Nakamura K."/>
            <person name="Guerin V."/>
            <person name="De Rauw K."/>
            <person name="Pierard D."/>
            <person name="Saulmont M."/>
            <person name="Hayashi T."/>
            <person name="Mainil J.G."/>
            <person name="Thiry D."/>
        </authorList>
    </citation>
    <scope>NUCLEOTIDE SEQUENCE [LARGE SCALE GENOMIC DNA]</scope>
    <source>
        <strain evidence="9">EH3306</strain>
    </source>
</reference>
<sequence length="91" mass="10396">MRVLVRIVTSTVYDVFPLFMVKADGLNDEETDALIQRILVEYTGHDADSVMVDDDGVCWHNGNCWYVEETQQISDEDAAHLERILSISTFE</sequence>
<dbReference type="EMBL" id="AASCBU010000020">
    <property type="protein sequence ID" value="EFA8785734.1"/>
    <property type="molecule type" value="Genomic_DNA"/>
</dbReference>
<evidence type="ECO:0000313" key="2">
    <source>
        <dbReference type="EMBL" id="EFB3618214.1"/>
    </source>
</evidence>
<dbReference type="AlphaFoldDB" id="A0A0J8X116"/>
<evidence type="ECO:0000313" key="4">
    <source>
        <dbReference type="EMBL" id="EFE8676517.1"/>
    </source>
</evidence>
<proteinExistence type="predicted"/>
<evidence type="ECO:0000313" key="10">
    <source>
        <dbReference type="EMBL" id="OJR53150.1"/>
    </source>
</evidence>
<dbReference type="Proteomes" id="UP000532204">
    <property type="component" value="Unassembled WGS sequence"/>
</dbReference>
<evidence type="ECO:0000313" key="13">
    <source>
        <dbReference type="Proteomes" id="UP000271175"/>
    </source>
</evidence>
<dbReference type="Proteomes" id="UP000533482">
    <property type="component" value="Unassembled WGS sequence"/>
</dbReference>
<accession>A0A0J8X116</accession>
<reference evidence="5 15" key="3">
    <citation type="submission" date="2018-08" db="EMBL/GenBank/DDBJ databases">
        <authorList>
            <consortium name="GenomeTrakr network: Whole genome sequencing for foodborne pathogen traceback"/>
        </authorList>
    </citation>
    <scope>NUCLEOTIDE SEQUENCE [LARGE SCALE GENOMIC DNA]</scope>
    <source>
        <strain evidence="5 15">AZ-TG60901</strain>
        <strain evidence="2 18">PSU-1859</strain>
    </source>
</reference>
<evidence type="ECO:0000313" key="8">
    <source>
        <dbReference type="EMBL" id="MIB62323.1"/>
    </source>
</evidence>
<dbReference type="Proteomes" id="UP000184277">
    <property type="component" value="Unassembled WGS sequence"/>
</dbReference>
<dbReference type="EMBL" id="AASEBA010000012">
    <property type="protein sequence ID" value="EFC9749236.1"/>
    <property type="molecule type" value="Genomic_DNA"/>
</dbReference>
<evidence type="ECO:0000313" key="11">
    <source>
        <dbReference type="EMBL" id="VUD39729.1"/>
    </source>
</evidence>
<dbReference type="EMBL" id="ROAL01000018">
    <property type="protein sequence ID" value="MIB62323.1"/>
    <property type="molecule type" value="Genomic_DNA"/>
</dbReference>
<reference evidence="6" key="2">
    <citation type="journal article" date="2018" name="Genome Biol.">
        <title>SKESA: strategic k-mer extension for scrupulous assemblies.</title>
        <authorList>
            <person name="Souvorov A."/>
            <person name="Agarwala R."/>
            <person name="Lipman D.J."/>
        </authorList>
    </citation>
    <scope>NUCLEOTIDE SEQUENCE [LARGE SCALE GENOMIC DNA]</scope>
    <source>
        <strain evidence="6">C0382</strain>
    </source>
</reference>
<reference evidence="10 12" key="1">
    <citation type="submission" date="2016-10" db="EMBL/GenBank/DDBJ databases">
        <title>Comprehensive resistome analysis reveals the prevalence of NDM and MCR-1 in Chinese poultry production.</title>
        <authorList>
            <person name="Wang Y."/>
            <person name="Zhang R."/>
            <person name="Li J."/>
            <person name="Wu Z."/>
            <person name="Wenjuan Y."/>
            <person name="Schwarz S."/>
            <person name="Tyrrell J."/>
            <person name="Zheng Y."/>
            <person name="Wang S."/>
            <person name="Shen Z."/>
            <person name="Liu Z."/>
            <person name="Lei L."/>
            <person name="Li M."/>
            <person name="Zhang Q."/>
            <person name="Wu C."/>
            <person name="Zhang Q."/>
            <person name="Wu Y."/>
            <person name="Walsh T."/>
            <person name="Shen J."/>
        </authorList>
    </citation>
    <scope>NUCLEOTIDE SEQUENCE [LARGE SCALE GENOMIC DNA]</scope>
    <source>
        <strain evidence="10 12">570</strain>
    </source>
</reference>
<evidence type="ECO:0000313" key="3">
    <source>
        <dbReference type="EMBL" id="EFC9749236.1"/>
    </source>
</evidence>
<dbReference type="EMBL" id="AATJQG010000030">
    <property type="protein sequence ID" value="EFM0518217.1"/>
    <property type="molecule type" value="Genomic_DNA"/>
</dbReference>
<dbReference type="Proteomes" id="UP000843571">
    <property type="component" value="Unassembled WGS sequence"/>
</dbReference>
<evidence type="ECO:0000313" key="19">
    <source>
        <dbReference type="Proteomes" id="UP000567387"/>
    </source>
</evidence>
<evidence type="ECO:0000313" key="5">
    <source>
        <dbReference type="EMBL" id="EFM0518217.1"/>
    </source>
</evidence>
<gene>
    <name evidence="10" type="ORF">BK383_19450</name>
    <name evidence="1" type="ORF">C2R31_003603</name>
    <name evidence="5" type="ORF">CF22_004287</name>
    <name evidence="8" type="ORF">D9E49_18325</name>
    <name evidence="3" type="ORF">E6D34_08120</name>
    <name evidence="7" type="ORF">F7F11_16680</name>
    <name evidence="4" type="ORF">F7N46_26225</name>
    <name evidence="2" type="ORF">FPS11_25590</name>
    <name evidence="9" type="ORF">G4A38_15520</name>
    <name evidence="6" type="ORF">HIE29_004650</name>
    <name evidence="11" type="ORF">SAMEA4370386_00049</name>
</gene>
<evidence type="ECO:0000313" key="14">
    <source>
        <dbReference type="Proteomes" id="UP000327073"/>
    </source>
</evidence>
<evidence type="ECO:0000313" key="16">
    <source>
        <dbReference type="Proteomes" id="UP000532204"/>
    </source>
</evidence>
<dbReference type="EMBL" id="JABUPJ010000018">
    <property type="protein sequence ID" value="NYQ39990.1"/>
    <property type="molecule type" value="Genomic_DNA"/>
</dbReference>
<dbReference type="EMBL" id="LR595878">
    <property type="protein sequence ID" value="VUD39729.1"/>
    <property type="molecule type" value="Genomic_DNA"/>
</dbReference>
<reference evidence="7 14" key="5">
    <citation type="submission" date="2019-03" db="EMBL/GenBank/DDBJ databases">
        <title>Whole Genome Sequencing of Shiga-Toxin Escherichia coli Strains from Nebraska.</title>
        <authorList>
            <person name="Abdalhamid B."/>
            <person name="Mccutchen E.L."/>
            <person name="Bouska A.C."/>
            <person name="Hinrichs S.H."/>
            <person name="Iwen P.C."/>
        </authorList>
    </citation>
    <scope>NUCLEOTIDE SEQUENCE [LARGE SCALE GENOMIC DNA]</scope>
    <source>
        <strain evidence="7 14">STEC_170836</strain>
    </source>
</reference>
<reference evidence="11" key="6">
    <citation type="submission" date="2019-06" db="EMBL/GenBank/DDBJ databases">
        <authorList>
            <consortium name="Pathogen Informatics"/>
        </authorList>
    </citation>
    <scope>NUCLEOTIDE SEQUENCE [LARGE SCALE GENOMIC DNA]</scope>
    <source>
        <strain evidence="11">VRES-hospital6495207</strain>
        <plasmid evidence="11">1</plasmid>
    </source>
</reference>
<dbReference type="EMBL" id="MOKI01000041">
    <property type="protein sequence ID" value="OJR53150.1"/>
    <property type="molecule type" value="Genomic_DNA"/>
</dbReference>
<evidence type="ECO:0000313" key="15">
    <source>
        <dbReference type="Proteomes" id="UP000528504"/>
    </source>
</evidence>